<dbReference type="AlphaFoldDB" id="A0A1E5GAI5"/>
<dbReference type="InterPro" id="IPR000182">
    <property type="entry name" value="GNAT_dom"/>
</dbReference>
<dbReference type="Proteomes" id="UP000095094">
    <property type="component" value="Unassembled WGS sequence"/>
</dbReference>
<dbReference type="InterPro" id="IPR050276">
    <property type="entry name" value="MshD_Acetyltransferase"/>
</dbReference>
<evidence type="ECO:0000259" key="1">
    <source>
        <dbReference type="PROSITE" id="PS51186"/>
    </source>
</evidence>
<dbReference type="SUPFAM" id="SSF55729">
    <property type="entry name" value="Acyl-CoA N-acyltransferases (Nat)"/>
    <property type="match status" value="1"/>
</dbReference>
<protein>
    <submittedName>
        <fullName evidence="2">GNAT family N-acetyltransferase</fullName>
    </submittedName>
</protein>
<evidence type="ECO:0000313" key="2">
    <source>
        <dbReference type="EMBL" id="OEG09270.1"/>
    </source>
</evidence>
<evidence type="ECO:0000313" key="3">
    <source>
        <dbReference type="Proteomes" id="UP000095094"/>
    </source>
</evidence>
<dbReference type="OrthoDB" id="6382410at2"/>
<proteinExistence type="predicted"/>
<dbReference type="InterPro" id="IPR016181">
    <property type="entry name" value="Acyl_CoA_acyltransferase"/>
</dbReference>
<dbReference type="Pfam" id="PF00583">
    <property type="entry name" value="Acetyltransf_1"/>
    <property type="match status" value="1"/>
</dbReference>
<sequence>MKLIKAKSEEAQTALALLKETAEWLQEIGSDQWSDVLEGKDKHGLVKAVEKGEVFFFYNNAKQLVGMAAAWETPTAWDELLWKEYGTTQKSRYIHRVIIRPLYRKEGYGKELLDALKKEFETQTNELRLDCLASNHKLVAFYKSNGFTHIGHSQDSTGLKFELFSYIF</sequence>
<comment type="caution">
    <text evidence="2">The sequence shown here is derived from an EMBL/GenBank/DDBJ whole genome shotgun (WGS) entry which is preliminary data.</text>
</comment>
<dbReference type="PANTHER" id="PTHR43617">
    <property type="entry name" value="L-AMINO ACID N-ACETYLTRANSFERASE"/>
    <property type="match status" value="1"/>
</dbReference>
<feature type="domain" description="N-acetyltransferase" evidence="1">
    <location>
        <begin position="1"/>
        <end position="168"/>
    </location>
</feature>
<dbReference type="Gene3D" id="3.40.630.30">
    <property type="match status" value="1"/>
</dbReference>
<keyword evidence="2" id="KW-0808">Transferase</keyword>
<dbReference type="GO" id="GO:0016747">
    <property type="term" value="F:acyltransferase activity, transferring groups other than amino-acyl groups"/>
    <property type="evidence" value="ECO:0007669"/>
    <property type="project" value="InterPro"/>
</dbReference>
<dbReference type="RefSeq" id="WP_069664959.1">
    <property type="nucleotide sequence ID" value="NZ_JBHUJJ010000001.1"/>
</dbReference>
<name>A0A1E5GAI5_9ENTE</name>
<reference evidence="3" key="1">
    <citation type="submission" date="2016-09" db="EMBL/GenBank/DDBJ databases">
        <authorList>
            <person name="Gulvik C.A."/>
        </authorList>
    </citation>
    <scope>NUCLEOTIDE SEQUENCE [LARGE SCALE GENOMIC DNA]</scope>
    <source>
        <strain evidence="3">LMG 8895</strain>
    </source>
</reference>
<dbReference type="EMBL" id="MIJY01000045">
    <property type="protein sequence ID" value="OEG09270.1"/>
    <property type="molecule type" value="Genomic_DNA"/>
</dbReference>
<keyword evidence="3" id="KW-1185">Reference proteome</keyword>
<dbReference type="CDD" id="cd04301">
    <property type="entry name" value="NAT_SF"/>
    <property type="match status" value="1"/>
</dbReference>
<organism evidence="2 3">
    <name type="scientific">Enterococcus termitis</name>
    <dbReference type="NCBI Taxonomy" id="332950"/>
    <lineage>
        <taxon>Bacteria</taxon>
        <taxon>Bacillati</taxon>
        <taxon>Bacillota</taxon>
        <taxon>Bacilli</taxon>
        <taxon>Lactobacillales</taxon>
        <taxon>Enterococcaceae</taxon>
        <taxon>Enterococcus</taxon>
    </lineage>
</organism>
<accession>A0A1E5GAI5</accession>
<dbReference type="PANTHER" id="PTHR43617:SF34">
    <property type="entry name" value="PUTATIVE-RELATED"/>
    <property type="match status" value="1"/>
</dbReference>
<gene>
    <name evidence="2" type="ORF">BCR25_11945</name>
</gene>
<dbReference type="PROSITE" id="PS51186">
    <property type="entry name" value="GNAT"/>
    <property type="match status" value="1"/>
</dbReference>